<comment type="caution">
    <text evidence="1">The sequence shown here is derived from an EMBL/GenBank/DDBJ whole genome shotgun (WGS) entry which is preliminary data.</text>
</comment>
<gene>
    <name evidence="1" type="ORF">LCGC14_1992160</name>
</gene>
<name>A0A0F9F5X7_9ZZZZ</name>
<accession>A0A0F9F5X7</accession>
<dbReference type="AlphaFoldDB" id="A0A0F9F5X7"/>
<dbReference type="EMBL" id="LAZR01022487">
    <property type="protein sequence ID" value="KKL81698.1"/>
    <property type="molecule type" value="Genomic_DNA"/>
</dbReference>
<organism evidence="1">
    <name type="scientific">marine sediment metagenome</name>
    <dbReference type="NCBI Taxonomy" id="412755"/>
    <lineage>
        <taxon>unclassified sequences</taxon>
        <taxon>metagenomes</taxon>
        <taxon>ecological metagenomes</taxon>
    </lineage>
</organism>
<protein>
    <submittedName>
        <fullName evidence="1">Uncharacterized protein</fullName>
    </submittedName>
</protein>
<reference evidence="1" key="1">
    <citation type="journal article" date="2015" name="Nature">
        <title>Complex archaea that bridge the gap between prokaryotes and eukaryotes.</title>
        <authorList>
            <person name="Spang A."/>
            <person name="Saw J.H."/>
            <person name="Jorgensen S.L."/>
            <person name="Zaremba-Niedzwiedzka K."/>
            <person name="Martijn J."/>
            <person name="Lind A.E."/>
            <person name="van Eijk R."/>
            <person name="Schleper C."/>
            <person name="Guy L."/>
            <person name="Ettema T.J."/>
        </authorList>
    </citation>
    <scope>NUCLEOTIDE SEQUENCE</scope>
</reference>
<evidence type="ECO:0000313" key="1">
    <source>
        <dbReference type="EMBL" id="KKL81698.1"/>
    </source>
</evidence>
<sequence length="196" mass="22665">MRDLPQSYNVRFGTMKIRRGKLKDKSIISWDAIPDCRGEDCNSFRYCFAVDEAKNHGDTKRCLVMSSYLRSVSSIILSNYPTITESDLLRVGLHLIPMYRNLCRLQIEEHGLRHIFRQNKGGNMVAHPVYDLIRNYILSIDTLWNRLNLDKKYLGRKKPKGEKVSLPDVDDIMLGDPDYYEGLDDTESAEEEATNT</sequence>
<proteinExistence type="predicted"/>